<gene>
    <name evidence="3" type="ORF">SAMN04488009_2324</name>
</gene>
<organism evidence="3 4">
    <name type="scientific">Maribacter sedimenticola</name>
    <dbReference type="NCBI Taxonomy" id="228956"/>
    <lineage>
        <taxon>Bacteria</taxon>
        <taxon>Pseudomonadati</taxon>
        <taxon>Bacteroidota</taxon>
        <taxon>Flavobacteriia</taxon>
        <taxon>Flavobacteriales</taxon>
        <taxon>Flavobacteriaceae</taxon>
        <taxon>Maribacter</taxon>
    </lineage>
</organism>
<evidence type="ECO:0000313" key="3">
    <source>
        <dbReference type="EMBL" id="SNR54919.1"/>
    </source>
</evidence>
<dbReference type="Proteomes" id="UP000198337">
    <property type="component" value="Unassembled WGS sequence"/>
</dbReference>
<feature type="domain" description="Metallo-beta-lactamase" evidence="2">
    <location>
        <begin position="71"/>
        <end position="260"/>
    </location>
</feature>
<dbReference type="EMBL" id="FZNV01000003">
    <property type="protein sequence ID" value="SNR54919.1"/>
    <property type="molecule type" value="Genomic_DNA"/>
</dbReference>
<dbReference type="PANTHER" id="PTHR42951">
    <property type="entry name" value="METALLO-BETA-LACTAMASE DOMAIN-CONTAINING"/>
    <property type="match status" value="1"/>
</dbReference>
<name>A0ABY1SHQ8_9FLAO</name>
<proteinExistence type="predicted"/>
<dbReference type="InterPro" id="IPR050855">
    <property type="entry name" value="NDM-1-like"/>
</dbReference>
<evidence type="ECO:0000259" key="2">
    <source>
        <dbReference type="SMART" id="SM00849"/>
    </source>
</evidence>
<dbReference type="RefSeq" id="WP_089260774.1">
    <property type="nucleotide sequence ID" value="NZ_FZNV01000003.1"/>
</dbReference>
<feature type="compositionally biased region" description="Basic and acidic residues" evidence="1">
    <location>
        <begin position="32"/>
        <end position="42"/>
    </location>
</feature>
<dbReference type="Gene3D" id="3.60.15.10">
    <property type="entry name" value="Ribonuclease Z/Hydroxyacylglutathione hydrolase-like"/>
    <property type="match status" value="1"/>
</dbReference>
<evidence type="ECO:0000313" key="4">
    <source>
        <dbReference type="Proteomes" id="UP000198337"/>
    </source>
</evidence>
<feature type="region of interest" description="Disordered" evidence="1">
    <location>
        <begin position="20"/>
        <end position="45"/>
    </location>
</feature>
<dbReference type="Pfam" id="PF00753">
    <property type="entry name" value="Lactamase_B"/>
    <property type="match status" value="1"/>
</dbReference>
<evidence type="ECO:0000256" key="1">
    <source>
        <dbReference type="SAM" id="MobiDB-lite"/>
    </source>
</evidence>
<protein>
    <submittedName>
        <fullName evidence="3">Metallo-beta-lactamase class B</fullName>
    </submittedName>
</protein>
<dbReference type="PROSITE" id="PS51257">
    <property type="entry name" value="PROKAR_LIPOPROTEIN"/>
    <property type="match status" value="1"/>
</dbReference>
<dbReference type="SMART" id="SM00849">
    <property type="entry name" value="Lactamase_B"/>
    <property type="match status" value="1"/>
</dbReference>
<accession>A0ABY1SHQ8</accession>
<sequence>MKQIIFLLSIVFIFGCNSKKQQADNPPNTSSKLKDNKDEIPEGMRNSPLFDTTVVTPTQLFDNIYYVGYKGVGSFVVTTSEGIILIDAMWTSNDAETVIVPRIKELGLDPNSIKKLIVTHEHADHYGGARYLEKNYNAKVMMSKVAWEGLHDPNARVLVDPFGNKSSDLSVPKNYMELTDKQLVTLGNTSIQILLTPGHTQGAISMIIPTTDHGEPHVVAIWGGTGLPDTLEENKTYLNSLNYFASQAVTQNVDAQISNHPFSNDLLDKMTALRSRNPNDTNPIIVGTESFSTTIDTTLRKNVQEKIELLKKKDQ</sequence>
<dbReference type="InterPro" id="IPR036866">
    <property type="entry name" value="RibonucZ/Hydroxyglut_hydro"/>
</dbReference>
<dbReference type="SUPFAM" id="SSF56281">
    <property type="entry name" value="Metallo-hydrolase/oxidoreductase"/>
    <property type="match status" value="1"/>
</dbReference>
<dbReference type="InterPro" id="IPR001279">
    <property type="entry name" value="Metallo-B-lactamas"/>
</dbReference>
<dbReference type="CDD" id="cd16280">
    <property type="entry name" value="metallo-hydrolase-like_MBL-fold"/>
    <property type="match status" value="1"/>
</dbReference>
<reference evidence="3 4" key="1">
    <citation type="submission" date="2017-06" db="EMBL/GenBank/DDBJ databases">
        <authorList>
            <person name="Varghese N."/>
            <person name="Submissions S."/>
        </authorList>
    </citation>
    <scope>NUCLEOTIDE SEQUENCE [LARGE SCALE GENOMIC DNA]</scope>
    <source>
        <strain evidence="3 4">DSM 19840</strain>
    </source>
</reference>
<keyword evidence="4" id="KW-1185">Reference proteome</keyword>
<comment type="caution">
    <text evidence="3">The sequence shown here is derived from an EMBL/GenBank/DDBJ whole genome shotgun (WGS) entry which is preliminary data.</text>
</comment>
<feature type="compositionally biased region" description="Polar residues" evidence="1">
    <location>
        <begin position="20"/>
        <end position="31"/>
    </location>
</feature>